<gene>
    <name evidence="2" type="ORF">GMDG_04746</name>
</gene>
<keyword evidence="3" id="KW-1185">Reference proteome</keyword>
<dbReference type="Proteomes" id="UP000011064">
    <property type="component" value="Unassembled WGS sequence"/>
</dbReference>
<dbReference type="EMBL" id="GL573258">
    <property type="protein sequence ID" value="ELR10464.1"/>
    <property type="molecule type" value="Genomic_DNA"/>
</dbReference>
<evidence type="ECO:0000313" key="2">
    <source>
        <dbReference type="EMBL" id="ELR10464.1"/>
    </source>
</evidence>
<dbReference type="OrthoDB" id="4488120at2759"/>
<dbReference type="VEuPathDB" id="FungiDB:GMDG_04746"/>
<feature type="region of interest" description="Disordered" evidence="1">
    <location>
        <begin position="141"/>
        <end position="175"/>
    </location>
</feature>
<sequence length="240" mass="26920">MEKHSRYKPLDTEEAWDRLAGASKNLSVLGRLSDAEALRTSEAVEMLKTAQPSGKTKRYKEFLYDVLGNSSPQFVLLCAVALGQVRVASMTNENRVGLISKIKDSTDNTDMNYATVQSLAIKYLIPKSVADLPPLLHTVTKRTKRKRKQTSIDPQYSEQASEPPIEHTTSTAPPVLESATGLTGDTYELTPEDALAVINEIRGQLWLTDPYDGNTLQPFVTIPISWKLRDRFILQRRRML</sequence>
<name>L8GC63_PSED2</name>
<accession>L8GC63</accession>
<evidence type="ECO:0000256" key="1">
    <source>
        <dbReference type="SAM" id="MobiDB-lite"/>
    </source>
</evidence>
<reference evidence="3" key="1">
    <citation type="submission" date="2010-09" db="EMBL/GenBank/DDBJ databases">
        <title>The genome sequence of Geomyces destructans 20631-21.</title>
        <authorList>
            <consortium name="The Broad Institute Genome Sequencing Platform"/>
            <person name="Cuomo C.A."/>
            <person name="Blehert D.S."/>
            <person name="Lorch J.M."/>
            <person name="Young S.K."/>
            <person name="Zeng Q."/>
            <person name="Gargeya S."/>
            <person name="Fitzgerald M."/>
            <person name="Haas B."/>
            <person name="Abouelleil A."/>
            <person name="Alvarado L."/>
            <person name="Arachchi H.M."/>
            <person name="Berlin A."/>
            <person name="Brown A."/>
            <person name="Chapman S.B."/>
            <person name="Chen Z."/>
            <person name="Dunbar C."/>
            <person name="Freedman E."/>
            <person name="Gearin G."/>
            <person name="Gellesch M."/>
            <person name="Goldberg J."/>
            <person name="Griggs A."/>
            <person name="Gujja S."/>
            <person name="Heiman D."/>
            <person name="Howarth C."/>
            <person name="Larson L."/>
            <person name="Lui A."/>
            <person name="MacDonald P.J.P."/>
            <person name="Montmayeur A."/>
            <person name="Murphy C."/>
            <person name="Neiman D."/>
            <person name="Pearson M."/>
            <person name="Priest M."/>
            <person name="Roberts A."/>
            <person name="Saif S."/>
            <person name="Shea T."/>
            <person name="Shenoy N."/>
            <person name="Sisk P."/>
            <person name="Stolte C."/>
            <person name="Sykes S."/>
            <person name="Wortman J."/>
            <person name="Nusbaum C."/>
            <person name="Birren B."/>
        </authorList>
    </citation>
    <scope>NUCLEOTIDE SEQUENCE [LARGE SCALE GENOMIC DNA]</scope>
    <source>
        <strain evidence="3">ATCC MYA-4855 / 20631-21</strain>
    </source>
</reference>
<organism evidence="2 3">
    <name type="scientific">Pseudogymnoascus destructans (strain ATCC MYA-4855 / 20631-21)</name>
    <name type="common">Bat white-nose syndrome fungus</name>
    <name type="synonym">Geomyces destructans</name>
    <dbReference type="NCBI Taxonomy" id="658429"/>
    <lineage>
        <taxon>Eukaryota</taxon>
        <taxon>Fungi</taxon>
        <taxon>Dikarya</taxon>
        <taxon>Ascomycota</taxon>
        <taxon>Pezizomycotina</taxon>
        <taxon>Leotiomycetes</taxon>
        <taxon>Thelebolales</taxon>
        <taxon>Thelebolaceae</taxon>
        <taxon>Pseudogymnoascus</taxon>
    </lineage>
</organism>
<feature type="compositionally biased region" description="Polar residues" evidence="1">
    <location>
        <begin position="151"/>
        <end position="160"/>
    </location>
</feature>
<protein>
    <submittedName>
        <fullName evidence="2">Uncharacterized protein</fullName>
    </submittedName>
</protein>
<dbReference type="HOGENOM" id="CLU_088657_0_0_1"/>
<dbReference type="AlphaFoldDB" id="L8GC63"/>
<proteinExistence type="predicted"/>
<dbReference type="InParanoid" id="L8GC63"/>
<evidence type="ECO:0000313" key="3">
    <source>
        <dbReference type="Proteomes" id="UP000011064"/>
    </source>
</evidence>